<sequence>MNTVKHTLTPRIPVQKRRDVVENTEFAAFARRIIRAHGRRVATGDVEALRDLVALSTELDHAIGEAVIGLRAFGYSWAEIGARLGISRQAAQQRWADKS</sequence>
<keyword evidence="2" id="KW-1185">Reference proteome</keyword>
<dbReference type="OrthoDB" id="3579809at2"/>
<evidence type="ECO:0000313" key="1">
    <source>
        <dbReference type="EMBL" id="SCL16758.1"/>
    </source>
</evidence>
<dbReference type="EMBL" id="FMHT01000003">
    <property type="protein sequence ID" value="SCL16758.1"/>
    <property type="molecule type" value="Genomic_DNA"/>
</dbReference>
<dbReference type="Proteomes" id="UP000199699">
    <property type="component" value="Unassembled WGS sequence"/>
</dbReference>
<dbReference type="STRING" id="145857.GA0070616_1108"/>
<dbReference type="RefSeq" id="WP_091077216.1">
    <property type="nucleotide sequence ID" value="NZ_FMHT01000003.1"/>
</dbReference>
<protein>
    <recommendedName>
        <fullName evidence="3">Sigma-70, region 4</fullName>
    </recommendedName>
</protein>
<gene>
    <name evidence="1" type="ORF">GA0070616_1108</name>
</gene>
<evidence type="ECO:0008006" key="3">
    <source>
        <dbReference type="Google" id="ProtNLM"/>
    </source>
</evidence>
<accession>A0A1C6RHZ6</accession>
<proteinExistence type="predicted"/>
<organism evidence="1 2">
    <name type="scientific">Micromonospora nigra</name>
    <dbReference type="NCBI Taxonomy" id="145857"/>
    <lineage>
        <taxon>Bacteria</taxon>
        <taxon>Bacillati</taxon>
        <taxon>Actinomycetota</taxon>
        <taxon>Actinomycetes</taxon>
        <taxon>Micromonosporales</taxon>
        <taxon>Micromonosporaceae</taxon>
        <taxon>Micromonospora</taxon>
    </lineage>
</organism>
<dbReference type="AlphaFoldDB" id="A0A1C6RHZ6"/>
<name>A0A1C6RHZ6_9ACTN</name>
<reference evidence="1 2" key="1">
    <citation type="submission" date="2016-06" db="EMBL/GenBank/DDBJ databases">
        <authorList>
            <person name="Kjaerup R.B."/>
            <person name="Dalgaard T.S."/>
            <person name="Juul-Madsen H.R."/>
        </authorList>
    </citation>
    <scope>NUCLEOTIDE SEQUENCE [LARGE SCALE GENOMIC DNA]</scope>
    <source>
        <strain evidence="1 2">DSM 43818</strain>
    </source>
</reference>
<evidence type="ECO:0000313" key="2">
    <source>
        <dbReference type="Proteomes" id="UP000199699"/>
    </source>
</evidence>